<accession>A0A8W8K8X9</accession>
<name>A0A8W8K8X9_MAGGI</name>
<keyword evidence="3" id="KW-1185">Reference proteome</keyword>
<proteinExistence type="predicted"/>
<feature type="transmembrane region" description="Helical" evidence="1">
    <location>
        <begin position="24"/>
        <end position="52"/>
    </location>
</feature>
<keyword evidence="1" id="KW-1133">Transmembrane helix</keyword>
<keyword evidence="1" id="KW-0472">Membrane</keyword>
<organism evidence="2 3">
    <name type="scientific">Magallana gigas</name>
    <name type="common">Pacific oyster</name>
    <name type="synonym">Crassostrea gigas</name>
    <dbReference type="NCBI Taxonomy" id="29159"/>
    <lineage>
        <taxon>Eukaryota</taxon>
        <taxon>Metazoa</taxon>
        <taxon>Spiralia</taxon>
        <taxon>Lophotrochozoa</taxon>
        <taxon>Mollusca</taxon>
        <taxon>Bivalvia</taxon>
        <taxon>Autobranchia</taxon>
        <taxon>Pteriomorphia</taxon>
        <taxon>Ostreida</taxon>
        <taxon>Ostreoidea</taxon>
        <taxon>Ostreidae</taxon>
        <taxon>Magallana</taxon>
    </lineage>
</organism>
<sequence>MSDLAFRSFTTTPHFMTGVVGGSIFLFSTFSITISWRSLVTFAVFLASLYILSPAKQSNASSDSDQKTTRHIVNELYPLVDEEELQRSVERTVFGFVTYDATSVTALQQFNPVQENTECIFAKKAKLWGNQDWNQELSLASLYILSPAKQPNASSDSDQKTTRHIVNELYPLVDEEELQRSVERAVFGFVTYDATSVTALQQFNPVQENTECIFAKKAKLWGNKDWNQELSLEENVFRWLPTLLQFTIVCRQYKLDGFVIEIPEEYHHNDIHEFAKTFKKILKVISDNDPKNIKCMDKSYVSKRGWVFQFNKMTFFITTFAPFYPATNSRYAFGCDNCFILLQPELSFALHDLSWDTPETNYDNPTSERDRIRCAYRDAGRPYVVPRDITQPMAWDMIKPLTEHDPIVQWWK</sequence>
<evidence type="ECO:0000256" key="1">
    <source>
        <dbReference type="SAM" id="Phobius"/>
    </source>
</evidence>
<protein>
    <submittedName>
        <fullName evidence="2">Uncharacterized protein</fullName>
    </submittedName>
</protein>
<evidence type="ECO:0000313" key="3">
    <source>
        <dbReference type="Proteomes" id="UP000005408"/>
    </source>
</evidence>
<dbReference type="EnsemblMetazoa" id="G22480.2">
    <property type="protein sequence ID" value="G22480.2:cds"/>
    <property type="gene ID" value="G22480"/>
</dbReference>
<evidence type="ECO:0000313" key="2">
    <source>
        <dbReference type="EnsemblMetazoa" id="G22480.2:cds"/>
    </source>
</evidence>
<dbReference type="Proteomes" id="UP000005408">
    <property type="component" value="Unassembled WGS sequence"/>
</dbReference>
<reference evidence="2" key="1">
    <citation type="submission" date="2022-08" db="UniProtKB">
        <authorList>
            <consortium name="EnsemblMetazoa"/>
        </authorList>
    </citation>
    <scope>IDENTIFICATION</scope>
    <source>
        <strain evidence="2">05x7-T-G4-1.051#20</strain>
    </source>
</reference>
<dbReference type="Pfam" id="PF08892">
    <property type="entry name" value="YqcI_YcgG"/>
    <property type="match status" value="1"/>
</dbReference>
<dbReference type="AlphaFoldDB" id="A0A8W8K8X9"/>
<keyword evidence="1" id="KW-0812">Transmembrane</keyword>
<dbReference type="InterPro" id="IPR014988">
    <property type="entry name" value="Uncharacterised_YqcI/YcgG"/>
</dbReference>